<comment type="caution">
    <text evidence="1">The sequence shown here is derived from an EMBL/GenBank/DDBJ whole genome shotgun (WGS) entry which is preliminary data.</text>
</comment>
<dbReference type="InterPro" id="IPR003832">
    <property type="entry name" value="DUF212"/>
</dbReference>
<keyword evidence="1" id="KW-0575">Peroxidase</keyword>
<dbReference type="AlphaFoldDB" id="A0A5A7PXE1"/>
<dbReference type="Proteomes" id="UP000325081">
    <property type="component" value="Unassembled WGS sequence"/>
</dbReference>
<sequence>MAAQIQTMSLTISDFLPTPSPKTVSSFRSKNAHLLSSQRKCVAPFRCVSGLACHSFSVDEISGVFHNKVLVAAGLSAAIGQLSKPFTSSLLYGKKFDLKGVVQAGGFPSTHSSVAVACATSLALERGFSDPVFGLAVVYAGLIMYDAQGVRREVGVHAKQLNKVLLQATSYSRDSSSSNVENIDPLFLEEQKPTDSALLLKSEKTMQTSKVEFSCSSPLKESIGHTEVEVIAGALLGFLVSLAVCPYV</sequence>
<dbReference type="Pfam" id="PF02681">
    <property type="entry name" value="DUF212"/>
    <property type="match status" value="1"/>
</dbReference>
<keyword evidence="1" id="KW-0560">Oxidoreductase</keyword>
<reference evidence="2" key="1">
    <citation type="journal article" date="2019" name="Curr. Biol.">
        <title>Genome Sequence of Striga asiatica Provides Insight into the Evolution of Plant Parasitism.</title>
        <authorList>
            <person name="Yoshida S."/>
            <person name="Kim S."/>
            <person name="Wafula E.K."/>
            <person name="Tanskanen J."/>
            <person name="Kim Y.M."/>
            <person name="Honaas L."/>
            <person name="Yang Z."/>
            <person name="Spallek T."/>
            <person name="Conn C.E."/>
            <person name="Ichihashi Y."/>
            <person name="Cheong K."/>
            <person name="Cui S."/>
            <person name="Der J.P."/>
            <person name="Gundlach H."/>
            <person name="Jiao Y."/>
            <person name="Hori C."/>
            <person name="Ishida J.K."/>
            <person name="Kasahara H."/>
            <person name="Kiba T."/>
            <person name="Kim M.S."/>
            <person name="Koo N."/>
            <person name="Laohavisit A."/>
            <person name="Lee Y.H."/>
            <person name="Lumba S."/>
            <person name="McCourt P."/>
            <person name="Mortimer J.C."/>
            <person name="Mutuku J.M."/>
            <person name="Nomura T."/>
            <person name="Sasaki-Sekimoto Y."/>
            <person name="Seto Y."/>
            <person name="Wang Y."/>
            <person name="Wakatake T."/>
            <person name="Sakakibara H."/>
            <person name="Demura T."/>
            <person name="Yamaguchi S."/>
            <person name="Yoneyama K."/>
            <person name="Manabe R.I."/>
            <person name="Nelson D.C."/>
            <person name="Schulman A.H."/>
            <person name="Timko M.P."/>
            <person name="dePamphilis C.W."/>
            <person name="Choi D."/>
            <person name="Shirasu K."/>
        </authorList>
    </citation>
    <scope>NUCLEOTIDE SEQUENCE [LARGE SCALE GENOMIC DNA]</scope>
    <source>
        <strain evidence="2">cv. UVA1</strain>
    </source>
</reference>
<protein>
    <submittedName>
        <fullName evidence="1">Acid phosphatase/vanadium-dependenthaloperoxidase-related protein</fullName>
    </submittedName>
</protein>
<proteinExistence type="predicted"/>
<gene>
    <name evidence="1" type="ORF">STAS_13956</name>
</gene>
<dbReference type="OrthoDB" id="1909848at2759"/>
<dbReference type="PANTHER" id="PTHR31446">
    <property type="entry name" value="ACID PHOSPHATASE/VANADIUM-DEPENDENT HALOPEROXIDASE-RELATED PROTEIN"/>
    <property type="match status" value="1"/>
</dbReference>
<dbReference type="EMBL" id="BKCP01005394">
    <property type="protein sequence ID" value="GER37543.1"/>
    <property type="molecule type" value="Genomic_DNA"/>
</dbReference>
<evidence type="ECO:0000313" key="2">
    <source>
        <dbReference type="Proteomes" id="UP000325081"/>
    </source>
</evidence>
<evidence type="ECO:0000313" key="1">
    <source>
        <dbReference type="EMBL" id="GER37543.1"/>
    </source>
</evidence>
<keyword evidence="2" id="KW-1185">Reference proteome</keyword>
<organism evidence="1 2">
    <name type="scientific">Striga asiatica</name>
    <name type="common">Asiatic witchweed</name>
    <name type="synonym">Buchnera asiatica</name>
    <dbReference type="NCBI Taxonomy" id="4170"/>
    <lineage>
        <taxon>Eukaryota</taxon>
        <taxon>Viridiplantae</taxon>
        <taxon>Streptophyta</taxon>
        <taxon>Embryophyta</taxon>
        <taxon>Tracheophyta</taxon>
        <taxon>Spermatophyta</taxon>
        <taxon>Magnoliopsida</taxon>
        <taxon>eudicotyledons</taxon>
        <taxon>Gunneridae</taxon>
        <taxon>Pentapetalae</taxon>
        <taxon>asterids</taxon>
        <taxon>lamiids</taxon>
        <taxon>Lamiales</taxon>
        <taxon>Orobanchaceae</taxon>
        <taxon>Buchnereae</taxon>
        <taxon>Striga</taxon>
    </lineage>
</organism>
<dbReference type="GO" id="GO:0004601">
    <property type="term" value="F:peroxidase activity"/>
    <property type="evidence" value="ECO:0007669"/>
    <property type="project" value="UniProtKB-KW"/>
</dbReference>
<name>A0A5A7PXE1_STRAF</name>
<dbReference type="PANTHER" id="PTHR31446:SF2">
    <property type="entry name" value="ACID PHOSPHATASE_VANADIUM-DEPENDENT HALOPEROXIDASE-RELATED PROTEIN"/>
    <property type="match status" value="1"/>
</dbReference>
<accession>A0A5A7PXE1</accession>
<dbReference type="CDD" id="cd01610">
    <property type="entry name" value="PAP2_like"/>
    <property type="match status" value="1"/>
</dbReference>